<feature type="binding site" evidence="7">
    <location>
        <position position="67"/>
    </location>
    <ligand>
        <name>S-adenosyl-L-methionine</name>
        <dbReference type="ChEBI" id="CHEBI:59789"/>
    </ligand>
</feature>
<evidence type="ECO:0000313" key="9">
    <source>
        <dbReference type="EMBL" id="MEA9357161.1"/>
    </source>
</evidence>
<gene>
    <name evidence="9" type="primary">rsmA</name>
    <name evidence="9" type="ORF">SHI21_13130</name>
</gene>
<feature type="binding site" evidence="7">
    <location>
        <position position="42"/>
    </location>
    <ligand>
        <name>S-adenosyl-L-methionine</name>
        <dbReference type="ChEBI" id="CHEBI:59789"/>
    </ligand>
</feature>
<evidence type="ECO:0000259" key="8">
    <source>
        <dbReference type="SMART" id="SM00650"/>
    </source>
</evidence>
<evidence type="ECO:0000256" key="5">
    <source>
        <dbReference type="ARBA" id="ARBA00022691"/>
    </source>
</evidence>
<reference evidence="9 10" key="1">
    <citation type="submission" date="2023-11" db="EMBL/GenBank/DDBJ databases">
        <title>A Novel Polar Bacteriovorax (B. antarcticus) Isolated from the Biocrust in Antarctica.</title>
        <authorList>
            <person name="Mun W."/>
            <person name="Choi S.Y."/>
            <person name="Mitchell R.J."/>
        </authorList>
    </citation>
    <scope>NUCLEOTIDE SEQUENCE [LARGE SCALE GENOMIC DNA]</scope>
    <source>
        <strain evidence="9 10">PP10</strain>
    </source>
</reference>
<keyword evidence="2" id="KW-0698">rRNA processing</keyword>
<evidence type="ECO:0000313" key="10">
    <source>
        <dbReference type="Proteomes" id="UP001302274"/>
    </source>
</evidence>
<dbReference type="PANTHER" id="PTHR11727:SF7">
    <property type="entry name" value="DIMETHYLADENOSINE TRANSFERASE-RELATED"/>
    <property type="match status" value="1"/>
</dbReference>
<dbReference type="InterPro" id="IPR020598">
    <property type="entry name" value="rRNA_Ade_methylase_Trfase_N"/>
</dbReference>
<dbReference type="InterPro" id="IPR011530">
    <property type="entry name" value="rRNA_adenine_dimethylase"/>
</dbReference>
<comment type="caution">
    <text evidence="9">The sequence shown here is derived from an EMBL/GenBank/DDBJ whole genome shotgun (WGS) entry which is preliminary data.</text>
</comment>
<dbReference type="Pfam" id="PF00398">
    <property type="entry name" value="RrnaAD"/>
    <property type="match status" value="1"/>
</dbReference>
<proteinExistence type="inferred from homology"/>
<feature type="binding site" evidence="7">
    <location>
        <position position="16"/>
    </location>
    <ligand>
        <name>S-adenosyl-L-methionine</name>
        <dbReference type="ChEBI" id="CHEBI:59789"/>
    </ligand>
</feature>
<dbReference type="EMBL" id="JAYGJQ010000002">
    <property type="protein sequence ID" value="MEA9357161.1"/>
    <property type="molecule type" value="Genomic_DNA"/>
</dbReference>
<feature type="domain" description="Ribosomal RNA adenine methylase transferase N-terminal" evidence="8">
    <location>
        <begin position="23"/>
        <end position="199"/>
    </location>
</feature>
<keyword evidence="4 7" id="KW-0808">Transferase</keyword>
<evidence type="ECO:0000256" key="6">
    <source>
        <dbReference type="ARBA" id="ARBA00022884"/>
    </source>
</evidence>
<evidence type="ECO:0000256" key="2">
    <source>
        <dbReference type="ARBA" id="ARBA00022552"/>
    </source>
</evidence>
<name>A0ABU5VVS4_9BACT</name>
<sequence>MNKLELPLANKSLGQHFLKDQGVISRICSDFKGEAEAIVEIGPGPGILTESLATRAKEEGIPFFVIEKDDRFPDYLRQFIHEDQITMTDALAVNLSEWFKEKGIADKKIWLVSNLPYNISTPLLINFLQATEIKFMTLMFQKEVADKVFPFSTTRNFMGSLHALNQAYFDSALLIKVPPGAFVPAPKVDSAVLTMTRKEIPLVPMEEFHKLEKFLRLLFSQRRKQLGGMLKASFPIELIQQSFESINVPLTIRGEALTLDQVLNLYRMLKK</sequence>
<dbReference type="RefSeq" id="WP_323577055.1">
    <property type="nucleotide sequence ID" value="NZ_JAYGJQ010000002.1"/>
</dbReference>
<evidence type="ECO:0000256" key="7">
    <source>
        <dbReference type="PROSITE-ProRule" id="PRU01026"/>
    </source>
</evidence>
<dbReference type="SMART" id="SM00650">
    <property type="entry name" value="rADc"/>
    <property type="match status" value="1"/>
</dbReference>
<dbReference type="GO" id="GO:0052908">
    <property type="term" value="F:16S rRNA (adenine(1518)-N(6)/adenine(1519)-N(6))-dimethyltransferase activity"/>
    <property type="evidence" value="ECO:0007669"/>
    <property type="project" value="UniProtKB-EC"/>
</dbReference>
<feature type="binding site" evidence="7">
    <location>
        <position position="18"/>
    </location>
    <ligand>
        <name>S-adenosyl-L-methionine</name>
        <dbReference type="ChEBI" id="CHEBI:59789"/>
    </ligand>
</feature>
<dbReference type="PANTHER" id="PTHR11727">
    <property type="entry name" value="DIMETHYLADENOSINE TRANSFERASE"/>
    <property type="match status" value="1"/>
</dbReference>
<dbReference type="InterPro" id="IPR029063">
    <property type="entry name" value="SAM-dependent_MTases_sf"/>
</dbReference>
<accession>A0ABU5VVS4</accession>
<keyword evidence="5 7" id="KW-0949">S-adenosyl-L-methionine</keyword>
<comment type="similarity">
    <text evidence="7">Belongs to the class I-like SAM-binding methyltransferase superfamily. rRNA adenine N(6)-methyltransferase family.</text>
</comment>
<protein>
    <submittedName>
        <fullName evidence="9">16S rRNA (Adenine(1518)-N(6)/adenine(1519)-N(6))-dimethyltransferase RsmA</fullName>
        <ecNumber evidence="9">2.1.1.182</ecNumber>
    </submittedName>
</protein>
<dbReference type="InterPro" id="IPR023165">
    <property type="entry name" value="rRNA_Ade_diMease-like_C"/>
</dbReference>
<dbReference type="NCBIfam" id="TIGR00755">
    <property type="entry name" value="ksgA"/>
    <property type="match status" value="1"/>
</dbReference>
<keyword evidence="6 7" id="KW-0694">RNA-binding</keyword>
<evidence type="ECO:0000256" key="3">
    <source>
        <dbReference type="ARBA" id="ARBA00022603"/>
    </source>
</evidence>
<keyword evidence="3 7" id="KW-0489">Methyltransferase</keyword>
<dbReference type="SUPFAM" id="SSF53335">
    <property type="entry name" value="S-adenosyl-L-methionine-dependent methyltransferases"/>
    <property type="match status" value="1"/>
</dbReference>
<evidence type="ECO:0000256" key="1">
    <source>
        <dbReference type="ARBA" id="ARBA00022490"/>
    </source>
</evidence>
<evidence type="ECO:0000256" key="4">
    <source>
        <dbReference type="ARBA" id="ARBA00022679"/>
    </source>
</evidence>
<organism evidence="9 10">
    <name type="scientific">Bacteriovorax antarcticus</name>
    <dbReference type="NCBI Taxonomy" id="3088717"/>
    <lineage>
        <taxon>Bacteria</taxon>
        <taxon>Pseudomonadati</taxon>
        <taxon>Bdellovibrionota</taxon>
        <taxon>Bacteriovoracia</taxon>
        <taxon>Bacteriovoracales</taxon>
        <taxon>Bacteriovoracaceae</taxon>
        <taxon>Bacteriovorax</taxon>
    </lineage>
</organism>
<dbReference type="Proteomes" id="UP001302274">
    <property type="component" value="Unassembled WGS sequence"/>
</dbReference>
<dbReference type="PROSITE" id="PS51689">
    <property type="entry name" value="SAM_RNA_A_N6_MT"/>
    <property type="match status" value="1"/>
</dbReference>
<keyword evidence="1" id="KW-0963">Cytoplasm</keyword>
<feature type="binding site" evidence="7">
    <location>
        <position position="114"/>
    </location>
    <ligand>
        <name>S-adenosyl-L-methionine</name>
        <dbReference type="ChEBI" id="CHEBI:59789"/>
    </ligand>
</feature>
<keyword evidence="10" id="KW-1185">Reference proteome</keyword>
<dbReference type="Gene3D" id="1.10.8.100">
    <property type="entry name" value="Ribosomal RNA adenine dimethylase-like, domain 2"/>
    <property type="match status" value="1"/>
</dbReference>
<dbReference type="EC" id="2.1.1.182" evidence="9"/>
<dbReference type="InterPro" id="IPR001737">
    <property type="entry name" value="KsgA/Erm"/>
</dbReference>
<feature type="binding site" evidence="7">
    <location>
        <position position="89"/>
    </location>
    <ligand>
        <name>S-adenosyl-L-methionine</name>
        <dbReference type="ChEBI" id="CHEBI:59789"/>
    </ligand>
</feature>
<dbReference type="Gene3D" id="3.40.50.150">
    <property type="entry name" value="Vaccinia Virus protein VP39"/>
    <property type="match status" value="1"/>
</dbReference>